<dbReference type="SUPFAM" id="SSF57850">
    <property type="entry name" value="RING/U-box"/>
    <property type="match status" value="1"/>
</dbReference>
<dbReference type="InterPro" id="IPR013083">
    <property type="entry name" value="Znf_RING/FYVE/PHD"/>
</dbReference>
<evidence type="ECO:0000313" key="14">
    <source>
        <dbReference type="EMBL" id="KAH0549429.1"/>
    </source>
</evidence>
<dbReference type="Gene3D" id="3.30.40.10">
    <property type="entry name" value="Zinc/RING finger domain, C3HC4 (zinc finger)"/>
    <property type="match status" value="1"/>
</dbReference>
<evidence type="ECO:0000256" key="1">
    <source>
        <dbReference type="ARBA" id="ARBA00000900"/>
    </source>
</evidence>
<dbReference type="PROSITE" id="PS50089">
    <property type="entry name" value="ZF_RING_2"/>
    <property type="match status" value="1"/>
</dbReference>
<feature type="compositionally biased region" description="Basic residues" evidence="12">
    <location>
        <begin position="667"/>
        <end position="676"/>
    </location>
</feature>
<feature type="region of interest" description="Disordered" evidence="12">
    <location>
        <begin position="507"/>
        <end position="738"/>
    </location>
</feature>
<feature type="compositionally biased region" description="Basic residues" evidence="12">
    <location>
        <begin position="823"/>
        <end position="832"/>
    </location>
</feature>
<feature type="domain" description="RING-type" evidence="13">
    <location>
        <begin position="33"/>
        <end position="72"/>
    </location>
</feature>
<comment type="catalytic activity">
    <reaction evidence="1">
        <text>S-ubiquitinyl-[E2 ubiquitin-conjugating enzyme]-L-cysteine + [acceptor protein]-L-lysine = [E2 ubiquitin-conjugating enzyme]-L-cysteine + N(6)-ubiquitinyl-[acceptor protein]-L-lysine.</text>
        <dbReference type="EC" id="2.3.2.27"/>
    </reaction>
</comment>
<keyword evidence="6" id="KW-0227">DNA damage</keyword>
<evidence type="ECO:0000259" key="13">
    <source>
        <dbReference type="PROSITE" id="PS50089"/>
    </source>
</evidence>
<dbReference type="GO" id="GO:0031491">
    <property type="term" value="F:nucleosome binding"/>
    <property type="evidence" value="ECO:0007669"/>
    <property type="project" value="TreeGrafter"/>
</dbReference>
<feature type="compositionally biased region" description="Basic and acidic residues" evidence="12">
    <location>
        <begin position="712"/>
        <end position="728"/>
    </location>
</feature>
<proteinExistence type="predicted"/>
<evidence type="ECO:0000256" key="5">
    <source>
        <dbReference type="ARBA" id="ARBA00022723"/>
    </source>
</evidence>
<dbReference type="InterPro" id="IPR051657">
    <property type="entry name" value="RNF168/RNF169_E3_ubiq-ligase"/>
</dbReference>
<sequence>MATYLKRTSKLYDLTVTHAASADNNINFSDLLCPVCRGILIEPVTLPCDHNLCLRCLKGALKHNSLSCPMCRVRVGSWLRTATKSETLVNNNLWEFIRSNYPKEIQDKTNVIINDVPHINNQPDYTQNILSSGGEIHCGYELQLKLAEQEMLRQRESERLVNEQYLRKLHEPEQDDKQKLTQYAQDRLLARTLAKTQLLDKEKTMKYYNECLKNTTHQPNKYLVPQSGDCLQNELLQFNNNNNNNNKQLLLSASDPLQLNSHLFNLNSINIKTGPGNLLSRNIDNDIRMSSNINLMATKLQPIDTRQSYSSCPSKPSSIVRTKDCCQLTPSSSLSSTLLIPNILTLKQQTMPKMNAYITTEPGCSNSTLNLNLNSNSKIYGDQNEEELRVPADLLSNNKKNLAMEICVMTTGNVDDKQQRVSAQSAGSHDSINPEIHHFKPIKILPRTPLKLMPDGRQIDPKIVRVVPVLKRIGNPIFRAPSVGHFRRIGCTWSAFKGRIRQEARIINTTPTWKSPRNSAELNQNQSKTQSLSQASTESNSPKQNLPTETTEVNKNNHLINGTTAAITSPPTLTSTSTKSANTKSKSSKNGALKRNKNKPDLLPEDKPAPLEDSQQKANEVPITDDNESQAMENIAERIKRRKVNQEPKTTYKIEDDDAEDCNSGKTKSRTRKSSRKVVPGKPETEDMDKKIKTPKKITRKRGERLKVLKFRGSEPDQEDKSLDSEKLTRKRTTRSSARKCKNKLLSYNGDDIDIDIDIDNDNDNDNDNNNKVNGVHSDDNDDERVIVEEENIERLSQQEKQDYELARRLQAEFNEMELGISRRTRGSKRTPKSSDDSIPLSARALEIRKKKRGNVNVNGKLIANATNAKPITPAIKSRRKRD</sequence>
<dbReference type="EMBL" id="JAHXZJ010001864">
    <property type="protein sequence ID" value="KAH0549429.1"/>
    <property type="molecule type" value="Genomic_DNA"/>
</dbReference>
<dbReference type="GO" id="GO:0005634">
    <property type="term" value="C:nucleus"/>
    <property type="evidence" value="ECO:0007669"/>
    <property type="project" value="UniProtKB-SubCell"/>
</dbReference>
<evidence type="ECO:0000313" key="15">
    <source>
        <dbReference type="Proteomes" id="UP000826195"/>
    </source>
</evidence>
<evidence type="ECO:0000256" key="11">
    <source>
        <dbReference type="PROSITE-ProRule" id="PRU00175"/>
    </source>
</evidence>
<evidence type="ECO:0000256" key="10">
    <source>
        <dbReference type="ARBA" id="ARBA00023242"/>
    </source>
</evidence>
<keyword evidence="9" id="KW-0862">Zinc</keyword>
<keyword evidence="15" id="KW-1185">Reference proteome</keyword>
<keyword evidence="5" id="KW-0479">Metal-binding</keyword>
<feature type="region of interest" description="Disordered" evidence="12">
    <location>
        <begin position="753"/>
        <end position="780"/>
    </location>
</feature>
<evidence type="ECO:0000256" key="4">
    <source>
        <dbReference type="ARBA" id="ARBA00022679"/>
    </source>
</evidence>
<dbReference type="PANTHER" id="PTHR23328:SF0">
    <property type="entry name" value="RING-TYPE DOMAIN-CONTAINING PROTEIN"/>
    <property type="match status" value="1"/>
</dbReference>
<dbReference type="GO" id="GO:0035861">
    <property type="term" value="C:site of double-strand break"/>
    <property type="evidence" value="ECO:0007669"/>
    <property type="project" value="TreeGrafter"/>
</dbReference>
<evidence type="ECO:0000256" key="2">
    <source>
        <dbReference type="ARBA" id="ARBA00004123"/>
    </source>
</evidence>
<dbReference type="EC" id="2.3.2.27" evidence="3"/>
<dbReference type="SMART" id="SM00184">
    <property type="entry name" value="RING"/>
    <property type="match status" value="1"/>
</dbReference>
<evidence type="ECO:0000256" key="7">
    <source>
        <dbReference type="ARBA" id="ARBA00022771"/>
    </source>
</evidence>
<feature type="compositionally biased region" description="Polar residues" evidence="12">
    <location>
        <begin position="507"/>
        <end position="562"/>
    </location>
</feature>
<keyword evidence="10" id="KW-0539">Nucleus</keyword>
<dbReference type="InterPro" id="IPR001841">
    <property type="entry name" value="Znf_RING"/>
</dbReference>
<feature type="compositionally biased region" description="Basic residues" evidence="12">
    <location>
        <begin position="729"/>
        <end position="738"/>
    </location>
</feature>
<comment type="subcellular location">
    <subcellularLocation>
        <location evidence="2">Nucleus</location>
    </subcellularLocation>
</comment>
<dbReference type="InterPro" id="IPR017907">
    <property type="entry name" value="Znf_RING_CS"/>
</dbReference>
<keyword evidence="7 11" id="KW-0863">Zinc-finger</keyword>
<feature type="region of interest" description="Disordered" evidence="12">
    <location>
        <begin position="820"/>
        <end position="843"/>
    </location>
</feature>
<dbReference type="GO" id="GO:0006302">
    <property type="term" value="P:double-strand break repair"/>
    <property type="evidence" value="ECO:0007669"/>
    <property type="project" value="TreeGrafter"/>
</dbReference>
<feature type="compositionally biased region" description="Basic and acidic residues" evidence="12">
    <location>
        <begin position="644"/>
        <end position="654"/>
    </location>
</feature>
<evidence type="ECO:0000256" key="12">
    <source>
        <dbReference type="SAM" id="MobiDB-lite"/>
    </source>
</evidence>
<dbReference type="AlphaFoldDB" id="A0AAV7IGB1"/>
<evidence type="ECO:0000256" key="9">
    <source>
        <dbReference type="ARBA" id="ARBA00022833"/>
    </source>
</evidence>
<accession>A0AAV7IGB1</accession>
<dbReference type="PANTHER" id="PTHR23328">
    <property type="entry name" value="RING-TYPE DOMAIN-CONTAINING PROTEIN"/>
    <property type="match status" value="1"/>
</dbReference>
<keyword evidence="8" id="KW-0833">Ubl conjugation pathway</keyword>
<gene>
    <name evidence="14" type="ORF">KQX54_009170</name>
</gene>
<feature type="compositionally biased region" description="Basic and acidic residues" evidence="12">
    <location>
        <begin position="683"/>
        <end position="692"/>
    </location>
</feature>
<reference evidence="14 15" key="1">
    <citation type="journal article" date="2021" name="J. Hered.">
        <title>A chromosome-level genome assembly of the parasitoid wasp, Cotesia glomerata (Hymenoptera: Braconidae).</title>
        <authorList>
            <person name="Pinto B.J."/>
            <person name="Weis J.J."/>
            <person name="Gamble T."/>
            <person name="Ode P.J."/>
            <person name="Paul R."/>
            <person name="Zaspel J.M."/>
        </authorList>
    </citation>
    <scope>NUCLEOTIDE SEQUENCE [LARGE SCALE GENOMIC DNA]</scope>
    <source>
        <strain evidence="14">CgM1</strain>
    </source>
</reference>
<name>A0AAV7IGB1_COTGL</name>
<evidence type="ECO:0000256" key="6">
    <source>
        <dbReference type="ARBA" id="ARBA00022763"/>
    </source>
</evidence>
<evidence type="ECO:0000256" key="8">
    <source>
        <dbReference type="ARBA" id="ARBA00022786"/>
    </source>
</evidence>
<dbReference type="GO" id="GO:0008270">
    <property type="term" value="F:zinc ion binding"/>
    <property type="evidence" value="ECO:0007669"/>
    <property type="project" value="UniProtKB-KW"/>
</dbReference>
<dbReference type="InterPro" id="IPR018957">
    <property type="entry name" value="Znf_C3HC4_RING-type"/>
</dbReference>
<dbReference type="PROSITE" id="PS00518">
    <property type="entry name" value="ZF_RING_1"/>
    <property type="match status" value="1"/>
</dbReference>
<protein>
    <recommendedName>
        <fullName evidence="3">RING-type E3 ubiquitin transferase</fullName>
        <ecNumber evidence="3">2.3.2.27</ecNumber>
    </recommendedName>
</protein>
<feature type="compositionally biased region" description="Acidic residues" evidence="12">
    <location>
        <begin position="753"/>
        <end position="767"/>
    </location>
</feature>
<dbReference type="CDD" id="cd22249">
    <property type="entry name" value="UDM1_RNF168_RNF169-like"/>
    <property type="match status" value="1"/>
</dbReference>
<feature type="compositionally biased region" description="Basic residues" evidence="12">
    <location>
        <begin position="693"/>
        <end position="710"/>
    </location>
</feature>
<feature type="compositionally biased region" description="Basic and acidic residues" evidence="12">
    <location>
        <begin position="598"/>
        <end position="610"/>
    </location>
</feature>
<feature type="compositionally biased region" description="Low complexity" evidence="12">
    <location>
        <begin position="563"/>
        <end position="590"/>
    </location>
</feature>
<keyword evidence="4" id="KW-0808">Transferase</keyword>
<dbReference type="GO" id="GO:0061630">
    <property type="term" value="F:ubiquitin protein ligase activity"/>
    <property type="evidence" value="ECO:0007669"/>
    <property type="project" value="UniProtKB-EC"/>
</dbReference>
<dbReference type="Proteomes" id="UP000826195">
    <property type="component" value="Unassembled WGS sequence"/>
</dbReference>
<organism evidence="14 15">
    <name type="scientific">Cotesia glomerata</name>
    <name type="common">Lepidopteran parasitic wasp</name>
    <name type="synonym">Apanteles glomeratus</name>
    <dbReference type="NCBI Taxonomy" id="32391"/>
    <lineage>
        <taxon>Eukaryota</taxon>
        <taxon>Metazoa</taxon>
        <taxon>Ecdysozoa</taxon>
        <taxon>Arthropoda</taxon>
        <taxon>Hexapoda</taxon>
        <taxon>Insecta</taxon>
        <taxon>Pterygota</taxon>
        <taxon>Neoptera</taxon>
        <taxon>Endopterygota</taxon>
        <taxon>Hymenoptera</taxon>
        <taxon>Apocrita</taxon>
        <taxon>Ichneumonoidea</taxon>
        <taxon>Braconidae</taxon>
        <taxon>Microgastrinae</taxon>
        <taxon>Cotesia</taxon>
    </lineage>
</organism>
<dbReference type="Pfam" id="PF00097">
    <property type="entry name" value="zf-C3HC4"/>
    <property type="match status" value="1"/>
</dbReference>
<comment type="caution">
    <text evidence="14">The sequence shown here is derived from an EMBL/GenBank/DDBJ whole genome shotgun (WGS) entry which is preliminary data.</text>
</comment>
<evidence type="ECO:0000256" key="3">
    <source>
        <dbReference type="ARBA" id="ARBA00012483"/>
    </source>
</evidence>